<dbReference type="AlphaFoldDB" id="A0AAN6FS05"/>
<feature type="domain" description="N-acetyltransferase" evidence="2">
    <location>
        <begin position="21"/>
        <end position="157"/>
    </location>
</feature>
<dbReference type="PANTHER" id="PTHR43792">
    <property type="entry name" value="GNAT FAMILY, PUTATIVE (AFU_ORTHOLOGUE AFUA_3G00765)-RELATED-RELATED"/>
    <property type="match status" value="1"/>
</dbReference>
<dbReference type="EMBL" id="JASUXU010000021">
    <property type="protein sequence ID" value="KAK0321231.1"/>
    <property type="molecule type" value="Genomic_DNA"/>
</dbReference>
<dbReference type="Gene3D" id="3.40.630.30">
    <property type="match status" value="1"/>
</dbReference>
<feature type="region of interest" description="Disordered" evidence="1">
    <location>
        <begin position="193"/>
        <end position="212"/>
    </location>
</feature>
<evidence type="ECO:0000259" key="2">
    <source>
        <dbReference type="Pfam" id="PF13302"/>
    </source>
</evidence>
<dbReference type="InterPro" id="IPR016181">
    <property type="entry name" value="Acyl_CoA_acyltransferase"/>
</dbReference>
<evidence type="ECO:0000313" key="3">
    <source>
        <dbReference type="EMBL" id="KAK0321231.1"/>
    </source>
</evidence>
<dbReference type="Proteomes" id="UP001168146">
    <property type="component" value="Unassembled WGS sequence"/>
</dbReference>
<dbReference type="Pfam" id="PF13302">
    <property type="entry name" value="Acetyltransf_3"/>
    <property type="match status" value="1"/>
</dbReference>
<dbReference type="PANTHER" id="PTHR43792:SF1">
    <property type="entry name" value="N-ACETYLTRANSFERASE DOMAIN-CONTAINING PROTEIN"/>
    <property type="match status" value="1"/>
</dbReference>
<gene>
    <name evidence="3" type="ORF">LTR82_007683</name>
</gene>
<accession>A0AAN6FS05</accession>
<name>A0AAN6FS05_9PEZI</name>
<reference evidence="3" key="1">
    <citation type="submission" date="2021-12" db="EMBL/GenBank/DDBJ databases">
        <title>Black yeast isolated from Biological Soil Crust.</title>
        <authorList>
            <person name="Kurbessoian T."/>
        </authorList>
    </citation>
    <scope>NUCLEOTIDE SEQUENCE</scope>
    <source>
        <strain evidence="3">CCFEE 5208</strain>
    </source>
</reference>
<evidence type="ECO:0000313" key="4">
    <source>
        <dbReference type="Proteomes" id="UP001168146"/>
    </source>
</evidence>
<proteinExistence type="predicted"/>
<dbReference type="GO" id="GO:0016747">
    <property type="term" value="F:acyltransferase activity, transferring groups other than amino-acyl groups"/>
    <property type="evidence" value="ECO:0007669"/>
    <property type="project" value="InterPro"/>
</dbReference>
<organism evidence="3 4">
    <name type="scientific">Friedmanniomyces endolithicus</name>
    <dbReference type="NCBI Taxonomy" id="329885"/>
    <lineage>
        <taxon>Eukaryota</taxon>
        <taxon>Fungi</taxon>
        <taxon>Dikarya</taxon>
        <taxon>Ascomycota</taxon>
        <taxon>Pezizomycotina</taxon>
        <taxon>Dothideomycetes</taxon>
        <taxon>Dothideomycetidae</taxon>
        <taxon>Mycosphaerellales</taxon>
        <taxon>Teratosphaeriaceae</taxon>
        <taxon>Friedmanniomyces</taxon>
    </lineage>
</organism>
<evidence type="ECO:0000256" key="1">
    <source>
        <dbReference type="SAM" id="MobiDB-lite"/>
    </source>
</evidence>
<comment type="caution">
    <text evidence="3">The sequence shown here is derived from an EMBL/GenBank/DDBJ whole genome shotgun (WGS) entry which is preliminary data.</text>
</comment>
<sequence>MADPGNIILEAPPPMVSETERLRLRTVQLSDAEAFLPIISRPEVMQWTYQDPVTDFEQAERWLSARALGPDVFNFAIELRDRPQTSTTTPDIIGKVMIRVIDHFGKGYATEALRVVVPALFERMPLASNGGTGFDYIEGRTAAENKASRGVLKKAGFSYCETGLQDFENPLRGKSDSVWYRIARPGKTLRELGLLPSEANGDDDKPPTPPIQ</sequence>
<dbReference type="InterPro" id="IPR000182">
    <property type="entry name" value="GNAT_dom"/>
</dbReference>
<protein>
    <recommendedName>
        <fullName evidence="2">N-acetyltransferase domain-containing protein</fullName>
    </recommendedName>
</protein>
<dbReference type="InterPro" id="IPR051531">
    <property type="entry name" value="N-acetyltransferase"/>
</dbReference>
<dbReference type="SUPFAM" id="SSF55729">
    <property type="entry name" value="Acyl-CoA N-acyltransferases (Nat)"/>
    <property type="match status" value="1"/>
</dbReference>